<comment type="caution">
    <text evidence="1">The sequence shown here is derived from an EMBL/GenBank/DDBJ whole genome shotgun (WGS) entry which is preliminary data.</text>
</comment>
<dbReference type="Proteomes" id="UP001597106">
    <property type="component" value="Unassembled WGS sequence"/>
</dbReference>
<accession>A0ABW3GFW5</accession>
<protein>
    <submittedName>
        <fullName evidence="1">Uncharacterized protein</fullName>
    </submittedName>
</protein>
<reference evidence="2" key="1">
    <citation type="journal article" date="2019" name="Int. J. Syst. Evol. Microbiol.">
        <title>The Global Catalogue of Microorganisms (GCM) 10K type strain sequencing project: providing services to taxonomists for standard genome sequencing and annotation.</title>
        <authorList>
            <consortium name="The Broad Institute Genomics Platform"/>
            <consortium name="The Broad Institute Genome Sequencing Center for Infectious Disease"/>
            <person name="Wu L."/>
            <person name="Ma J."/>
        </authorList>
    </citation>
    <scope>NUCLEOTIDE SEQUENCE [LARGE SCALE GENOMIC DNA]</scope>
    <source>
        <strain evidence="2">CCUG 59685</strain>
    </source>
</reference>
<organism evidence="1 2">
    <name type="scientific">Methylophilus glucosoxydans</name>
    <dbReference type="NCBI Taxonomy" id="752553"/>
    <lineage>
        <taxon>Bacteria</taxon>
        <taxon>Pseudomonadati</taxon>
        <taxon>Pseudomonadota</taxon>
        <taxon>Betaproteobacteria</taxon>
        <taxon>Nitrosomonadales</taxon>
        <taxon>Methylophilaceae</taxon>
        <taxon>Methylophilus</taxon>
    </lineage>
</organism>
<evidence type="ECO:0000313" key="1">
    <source>
        <dbReference type="EMBL" id="MFD0929432.1"/>
    </source>
</evidence>
<name>A0ABW3GFW5_9PROT</name>
<sequence length="302" mass="34092">MLHHWPEPGVDCHAAASRRWWQAYTAPELRIVITHDRIVAFECSRRGRLGGAAQCLQHAAHMVDDHSDAHAASPSAPLWETLRLVLSTYAGQRWHVVVVLSNQFVRWLALPWQDQIRSRADQQAYFAHGLQQAFGSQTQPSQLRSQCPGYGKPFLINAIAEDLLTQLHREFDAAGLPIGQLLPAWQLSANQSLAWMRKQGREAAGWIVCRESTSLTLACLQHGAWQQIRTFPVDRHSPDSDWRHTLRQVLLREQALHPERAQLPVYLAQTALAGLRPEDFSPFKVIVLPTTEPAGQPMWSLA</sequence>
<dbReference type="RefSeq" id="WP_379075019.1">
    <property type="nucleotide sequence ID" value="NZ_JBHTJW010000002.1"/>
</dbReference>
<dbReference type="EMBL" id="JBHTJW010000002">
    <property type="protein sequence ID" value="MFD0929432.1"/>
    <property type="molecule type" value="Genomic_DNA"/>
</dbReference>
<evidence type="ECO:0000313" key="2">
    <source>
        <dbReference type="Proteomes" id="UP001597106"/>
    </source>
</evidence>
<keyword evidence="2" id="KW-1185">Reference proteome</keyword>
<proteinExistence type="predicted"/>
<gene>
    <name evidence="1" type="ORF">ACFQ1T_06525</name>
</gene>